<dbReference type="RefSeq" id="WP_091741053.1">
    <property type="nucleotide sequence ID" value="NZ_FNNQ01000011.1"/>
</dbReference>
<dbReference type="Pfam" id="PF00403">
    <property type="entry name" value="HMA"/>
    <property type="match status" value="2"/>
</dbReference>
<evidence type="ECO:0000256" key="3">
    <source>
        <dbReference type="ARBA" id="ARBA00022448"/>
    </source>
</evidence>
<protein>
    <recommendedName>
        <fullName evidence="15">Cd(2+)-exporting ATPase</fullName>
        <ecNumber evidence="15">7.2.2.21</ecNumber>
    </recommendedName>
</protein>
<evidence type="ECO:0000256" key="17">
    <source>
        <dbReference type="RuleBase" id="RU362081"/>
    </source>
</evidence>
<dbReference type="NCBIfam" id="TIGR01511">
    <property type="entry name" value="ATPase-IB1_Cu"/>
    <property type="match status" value="1"/>
</dbReference>
<feature type="transmembrane region" description="Helical" evidence="17">
    <location>
        <begin position="208"/>
        <end position="227"/>
    </location>
</feature>
<dbReference type="SUPFAM" id="SSF55008">
    <property type="entry name" value="HMA, heavy metal-associated domain"/>
    <property type="match status" value="2"/>
</dbReference>
<dbReference type="GO" id="GO:0046872">
    <property type="term" value="F:metal ion binding"/>
    <property type="evidence" value="ECO:0007669"/>
    <property type="project" value="UniProtKB-KW"/>
</dbReference>
<keyword evidence="21" id="KW-1185">Reference proteome</keyword>
<dbReference type="GO" id="GO:0008551">
    <property type="term" value="F:P-type cadmium transporter activity"/>
    <property type="evidence" value="ECO:0007669"/>
    <property type="project" value="UniProtKB-EC"/>
</dbReference>
<dbReference type="FunFam" id="2.70.150.10:FF:000002">
    <property type="entry name" value="Copper-transporting ATPase 1, putative"/>
    <property type="match status" value="1"/>
</dbReference>
<dbReference type="CDD" id="cd00371">
    <property type="entry name" value="HMA"/>
    <property type="match status" value="2"/>
</dbReference>
<comment type="catalytic activity">
    <reaction evidence="16">
        <text>Cd(2+)(in) + ATP + H2O = Cd(2+)(out) + ADP + phosphate + H(+)</text>
        <dbReference type="Rhea" id="RHEA:12132"/>
        <dbReference type="ChEBI" id="CHEBI:15377"/>
        <dbReference type="ChEBI" id="CHEBI:15378"/>
        <dbReference type="ChEBI" id="CHEBI:30616"/>
        <dbReference type="ChEBI" id="CHEBI:43474"/>
        <dbReference type="ChEBI" id="CHEBI:48775"/>
        <dbReference type="ChEBI" id="CHEBI:456216"/>
        <dbReference type="EC" id="7.2.2.21"/>
    </reaction>
</comment>
<evidence type="ECO:0000313" key="21">
    <source>
        <dbReference type="Proteomes" id="UP000198534"/>
    </source>
</evidence>
<dbReference type="PANTHER" id="PTHR48085:SF5">
    <property type="entry name" value="CADMIUM_ZINC-TRANSPORTING ATPASE HMA4-RELATED"/>
    <property type="match status" value="1"/>
</dbReference>
<dbReference type="Pfam" id="PF00702">
    <property type="entry name" value="Hydrolase"/>
    <property type="match status" value="1"/>
</dbReference>
<gene>
    <name evidence="20" type="ORF">SAMN05444487_111146</name>
</gene>
<evidence type="ECO:0000256" key="4">
    <source>
        <dbReference type="ARBA" id="ARBA00022475"/>
    </source>
</evidence>
<dbReference type="EMBL" id="FNNQ01000011">
    <property type="protein sequence ID" value="SDX19077.1"/>
    <property type="molecule type" value="Genomic_DNA"/>
</dbReference>
<dbReference type="Gene3D" id="3.30.70.100">
    <property type="match status" value="2"/>
</dbReference>
<evidence type="ECO:0000256" key="16">
    <source>
        <dbReference type="ARBA" id="ARBA00049338"/>
    </source>
</evidence>
<keyword evidence="3" id="KW-0813">Transport</keyword>
<keyword evidence="13" id="KW-0406">Ion transport</keyword>
<dbReference type="InterPro" id="IPR036163">
    <property type="entry name" value="HMA_dom_sf"/>
</dbReference>
<dbReference type="InterPro" id="IPR023299">
    <property type="entry name" value="ATPase_P-typ_cyto_dom_N"/>
</dbReference>
<dbReference type="SFLD" id="SFLDF00027">
    <property type="entry name" value="p-type_atpase"/>
    <property type="match status" value="1"/>
</dbReference>
<dbReference type="Pfam" id="PF00122">
    <property type="entry name" value="E1-E2_ATPase"/>
    <property type="match status" value="1"/>
</dbReference>
<dbReference type="SUPFAM" id="SSF81665">
    <property type="entry name" value="Calcium ATPase, transmembrane domain M"/>
    <property type="match status" value="1"/>
</dbReference>
<keyword evidence="14 17" id="KW-0472">Membrane</keyword>
<dbReference type="PRINTS" id="PR00941">
    <property type="entry name" value="CDATPASE"/>
</dbReference>
<evidence type="ECO:0000256" key="2">
    <source>
        <dbReference type="ARBA" id="ARBA00006024"/>
    </source>
</evidence>
<dbReference type="InterPro" id="IPR006121">
    <property type="entry name" value="HMA_dom"/>
</dbReference>
<evidence type="ECO:0000256" key="9">
    <source>
        <dbReference type="ARBA" id="ARBA00022741"/>
    </source>
</evidence>
<evidence type="ECO:0000256" key="11">
    <source>
        <dbReference type="ARBA" id="ARBA00022967"/>
    </source>
</evidence>
<dbReference type="Gene3D" id="3.40.1110.10">
    <property type="entry name" value="Calcium-transporting ATPase, cytoplasmic domain N"/>
    <property type="match status" value="1"/>
</dbReference>
<feature type="transmembrane region" description="Helical" evidence="17">
    <location>
        <begin position="800"/>
        <end position="822"/>
    </location>
</feature>
<dbReference type="Proteomes" id="UP000198534">
    <property type="component" value="Unassembled WGS sequence"/>
</dbReference>
<feature type="transmembrane region" description="Helical" evidence="17">
    <location>
        <begin position="469"/>
        <end position="493"/>
    </location>
</feature>
<keyword evidence="8 17" id="KW-0479">Metal-binding</keyword>
<keyword evidence="12 17" id="KW-1133">Transmembrane helix</keyword>
<feature type="domain" description="HMA" evidence="19">
    <location>
        <begin position="133"/>
        <end position="196"/>
    </location>
</feature>
<feature type="domain" description="HMA" evidence="19">
    <location>
        <begin position="61"/>
        <end position="125"/>
    </location>
</feature>
<keyword evidence="9 17" id="KW-0547">Nucleotide-binding</keyword>
<dbReference type="InterPro" id="IPR044492">
    <property type="entry name" value="P_typ_ATPase_HD_dom"/>
</dbReference>
<evidence type="ECO:0000313" key="20">
    <source>
        <dbReference type="EMBL" id="SDX19077.1"/>
    </source>
</evidence>
<keyword evidence="11" id="KW-1278">Translocase</keyword>
<dbReference type="InterPro" id="IPR051014">
    <property type="entry name" value="Cation_Transport_ATPase_IB"/>
</dbReference>
<dbReference type="InterPro" id="IPR008250">
    <property type="entry name" value="ATPase_P-typ_transduc_dom_A_sf"/>
</dbReference>
<dbReference type="OrthoDB" id="9766480at2"/>
<dbReference type="GO" id="GO:0005524">
    <property type="term" value="F:ATP binding"/>
    <property type="evidence" value="ECO:0007669"/>
    <property type="project" value="UniProtKB-UniRule"/>
</dbReference>
<dbReference type="STRING" id="1048340.SAMN05444487_111146"/>
<evidence type="ECO:0000256" key="13">
    <source>
        <dbReference type="ARBA" id="ARBA00023065"/>
    </source>
</evidence>
<dbReference type="InterPro" id="IPR017969">
    <property type="entry name" value="Heavy-metal-associated_CS"/>
</dbReference>
<evidence type="ECO:0000256" key="15">
    <source>
        <dbReference type="ARBA" id="ARBA00039103"/>
    </source>
</evidence>
<evidence type="ECO:0000256" key="5">
    <source>
        <dbReference type="ARBA" id="ARBA00022539"/>
    </source>
</evidence>
<reference evidence="20 21" key="1">
    <citation type="submission" date="2016-10" db="EMBL/GenBank/DDBJ databases">
        <authorList>
            <person name="de Groot N.N."/>
        </authorList>
    </citation>
    <scope>NUCLEOTIDE SEQUENCE [LARGE SCALE GENOMIC DNA]</scope>
    <source>
        <strain evidence="20 21">DSM 45610</strain>
    </source>
</reference>
<evidence type="ECO:0000256" key="12">
    <source>
        <dbReference type="ARBA" id="ARBA00022989"/>
    </source>
</evidence>
<dbReference type="Gene3D" id="2.70.150.10">
    <property type="entry name" value="Calcium-transporting ATPase, cytoplasmic transduction domain A"/>
    <property type="match status" value="1"/>
</dbReference>
<dbReference type="InterPro" id="IPR059000">
    <property type="entry name" value="ATPase_P-type_domA"/>
</dbReference>
<dbReference type="InterPro" id="IPR023298">
    <property type="entry name" value="ATPase_P-typ_TM_dom_sf"/>
</dbReference>
<feature type="compositionally biased region" description="Basic and acidic residues" evidence="18">
    <location>
        <begin position="1"/>
        <end position="12"/>
    </location>
</feature>
<feature type="region of interest" description="Disordered" evidence="18">
    <location>
        <begin position="1"/>
        <end position="41"/>
    </location>
</feature>
<keyword evidence="4 17" id="KW-1003">Cell membrane</keyword>
<comment type="similarity">
    <text evidence="2 17">Belongs to the cation transport ATPase (P-type) (TC 3.A.3) family. Type IB subfamily.</text>
</comment>
<dbReference type="GO" id="GO:0005886">
    <property type="term" value="C:plasma membrane"/>
    <property type="evidence" value="ECO:0007669"/>
    <property type="project" value="UniProtKB-SubCell"/>
</dbReference>
<proteinExistence type="inferred from homology"/>
<evidence type="ECO:0000259" key="19">
    <source>
        <dbReference type="PROSITE" id="PS50846"/>
    </source>
</evidence>
<evidence type="ECO:0000256" key="18">
    <source>
        <dbReference type="SAM" id="MobiDB-lite"/>
    </source>
</evidence>
<evidence type="ECO:0000256" key="14">
    <source>
        <dbReference type="ARBA" id="ARBA00023136"/>
    </source>
</evidence>
<dbReference type="InterPro" id="IPR027256">
    <property type="entry name" value="P-typ_ATPase_IB"/>
</dbReference>
<dbReference type="PROSITE" id="PS00154">
    <property type="entry name" value="ATPASE_E1_E2"/>
    <property type="match status" value="1"/>
</dbReference>
<dbReference type="InterPro" id="IPR018303">
    <property type="entry name" value="ATPase_P-typ_P_site"/>
</dbReference>
<feature type="transmembrane region" description="Helical" evidence="17">
    <location>
        <begin position="438"/>
        <end position="457"/>
    </location>
</feature>
<dbReference type="Gene3D" id="3.40.50.1000">
    <property type="entry name" value="HAD superfamily/HAD-like"/>
    <property type="match status" value="1"/>
</dbReference>
<feature type="transmembrane region" description="Helical" evidence="17">
    <location>
        <begin position="773"/>
        <end position="794"/>
    </location>
</feature>
<dbReference type="AlphaFoldDB" id="A0A1H2ZNV4"/>
<dbReference type="SFLD" id="SFLDG00002">
    <property type="entry name" value="C1.7:_P-type_atpase_like"/>
    <property type="match status" value="1"/>
</dbReference>
<dbReference type="SUPFAM" id="SSF56784">
    <property type="entry name" value="HAD-like"/>
    <property type="match status" value="1"/>
</dbReference>
<dbReference type="SFLD" id="SFLDS00003">
    <property type="entry name" value="Haloacid_Dehalogenase"/>
    <property type="match status" value="1"/>
</dbReference>
<dbReference type="InterPro" id="IPR001757">
    <property type="entry name" value="P_typ_ATPase"/>
</dbReference>
<dbReference type="InterPro" id="IPR036412">
    <property type="entry name" value="HAD-like_sf"/>
</dbReference>
<dbReference type="SUPFAM" id="SSF81653">
    <property type="entry name" value="Calcium ATPase, transduction domain A"/>
    <property type="match status" value="1"/>
</dbReference>
<evidence type="ECO:0000256" key="1">
    <source>
        <dbReference type="ARBA" id="ARBA00004651"/>
    </source>
</evidence>
<keyword evidence="6" id="KW-0597">Phosphoprotein</keyword>
<keyword evidence="7 17" id="KW-0812">Transmembrane</keyword>
<dbReference type="NCBIfam" id="TIGR01525">
    <property type="entry name" value="ATPase-IB_hvy"/>
    <property type="match status" value="1"/>
</dbReference>
<keyword evidence="5" id="KW-0104">Cadmium</keyword>
<sequence>MTEQQRPEKKETSCCSGSPSIPDKPSSCCYTSTQPNPKPEGIPSCCEGSSSICEHHEITQQTIEIRVQGMDCPSCAKTIEKSIVQLPGVAEVQVHYSAGKMRIKGDAPNQDVILRQLKRLGFTGIWPEAEQPNTQTFYVEGMDCGSCAQSIEKHLRVLPWVDTVNVHFSTGKMHLVHSGTTAAIQQEVAKVGYRATPRHTSVSKSPKISSHLLWVGGAGLLMLLGFISDLAGLLPLAGPVFFSLAILVGGYKPAKSAFFAVKNRSLDMNVLMVGAAIGAAFIGEWSEGALVVWLFAVGNWLQTQSIERTRTSIRELMELAPAEAWVSSSSGWIRQNVESIAIGQRIMVKPGEKIPLDGIVLEGTTSVNQAPITGESIPVDKMPGNEVYAGTVNESGAVEIEVTRLEADTTLAKIIRLVEEAQEKQAPTQDLVDRFARVYTPIVFILALLTMVLPPLFGGDWRDWLYRGVELLVIACPCALVISTPVAIVSAIGNAAKNGVLIKGGAFLEITGKLTAIAFDKTGTLTEGKPQVTRILTAEGVDEADLLSVASGIEEGSRHPIAQAITHEVDQRNIGPKQGTSHRAWVGKGAQATINEEVYYVGNEKMFEGLRVALNDWQTPLKEWQEIGYTPVLVGTDQQILGLIAISDSVRTTSRQTVQQLKAVGIQKVVMLTGDQPGTAHHIGSEADVDEVFAGLLPEEKMEKVQEIQRQGHKLGMVGDGMNDAPALAQADLGIAMGGAGTDTAMETADIVLMADNLEKLPSMIRLSRKALLIIKQNIAFSIAVKLLALLLIVPNWLTLWMAVLSDTGAALLVILNSMRLLRDRK</sequence>
<dbReference type="NCBIfam" id="TIGR01512">
    <property type="entry name" value="ATPase-IB2_Cd"/>
    <property type="match status" value="1"/>
</dbReference>
<dbReference type="PROSITE" id="PS01047">
    <property type="entry name" value="HMA_1"/>
    <property type="match status" value="2"/>
</dbReference>
<dbReference type="PRINTS" id="PR00119">
    <property type="entry name" value="CATATPASE"/>
</dbReference>
<evidence type="ECO:0000256" key="10">
    <source>
        <dbReference type="ARBA" id="ARBA00022840"/>
    </source>
</evidence>
<name>A0A1H2ZNV4_9BACL</name>
<evidence type="ECO:0000256" key="8">
    <source>
        <dbReference type="ARBA" id="ARBA00022723"/>
    </source>
</evidence>
<accession>A0A1H2ZNV4</accession>
<dbReference type="PANTHER" id="PTHR48085">
    <property type="entry name" value="CADMIUM/ZINC-TRANSPORTING ATPASE HMA2-RELATED"/>
    <property type="match status" value="1"/>
</dbReference>
<organism evidence="20 21">
    <name type="scientific">Marininema mesophilum</name>
    <dbReference type="NCBI Taxonomy" id="1048340"/>
    <lineage>
        <taxon>Bacteria</taxon>
        <taxon>Bacillati</taxon>
        <taxon>Bacillota</taxon>
        <taxon>Bacilli</taxon>
        <taxon>Bacillales</taxon>
        <taxon>Thermoactinomycetaceae</taxon>
        <taxon>Marininema</taxon>
    </lineage>
</organism>
<keyword evidence="10 17" id="KW-0067">ATP-binding</keyword>
<dbReference type="GO" id="GO:0016887">
    <property type="term" value="F:ATP hydrolysis activity"/>
    <property type="evidence" value="ECO:0007669"/>
    <property type="project" value="InterPro"/>
</dbReference>
<evidence type="ECO:0000256" key="7">
    <source>
        <dbReference type="ARBA" id="ARBA00022692"/>
    </source>
</evidence>
<dbReference type="NCBIfam" id="TIGR01494">
    <property type="entry name" value="ATPase_P-type"/>
    <property type="match status" value="1"/>
</dbReference>
<dbReference type="PROSITE" id="PS50846">
    <property type="entry name" value="HMA_2"/>
    <property type="match status" value="2"/>
</dbReference>
<dbReference type="EC" id="7.2.2.21" evidence="15"/>
<comment type="subcellular location">
    <subcellularLocation>
        <location evidence="1">Cell membrane</location>
        <topology evidence="1">Multi-pass membrane protein</topology>
    </subcellularLocation>
</comment>
<dbReference type="InterPro" id="IPR023214">
    <property type="entry name" value="HAD_sf"/>
</dbReference>
<evidence type="ECO:0000256" key="6">
    <source>
        <dbReference type="ARBA" id="ARBA00022553"/>
    </source>
</evidence>